<feature type="region of interest" description="Disordered" evidence="5">
    <location>
        <begin position="541"/>
        <end position="599"/>
    </location>
</feature>
<feature type="transmembrane region" description="Helical" evidence="6">
    <location>
        <begin position="78"/>
        <end position="97"/>
    </location>
</feature>
<dbReference type="GO" id="GO:0005524">
    <property type="term" value="F:ATP binding"/>
    <property type="evidence" value="ECO:0007669"/>
    <property type="project" value="InterPro"/>
</dbReference>
<dbReference type="InterPro" id="IPR039421">
    <property type="entry name" value="Type_1_exporter"/>
</dbReference>
<feature type="region of interest" description="Disordered" evidence="5">
    <location>
        <begin position="430"/>
        <end position="467"/>
    </location>
</feature>
<dbReference type="PANTHER" id="PTHR43394:SF1">
    <property type="entry name" value="ATP-BINDING CASSETTE SUB-FAMILY B MEMBER 10, MITOCHONDRIAL"/>
    <property type="match status" value="1"/>
</dbReference>
<dbReference type="Pfam" id="PF00005">
    <property type="entry name" value="ABC_tran"/>
    <property type="match status" value="1"/>
</dbReference>
<feature type="transmembrane region" description="Helical" evidence="6">
    <location>
        <begin position="261"/>
        <end position="282"/>
    </location>
</feature>
<feature type="domain" description="ABC transmembrane type-1" evidence="8">
    <location>
        <begin position="41"/>
        <end position="320"/>
    </location>
</feature>
<comment type="subcellular location">
    <subcellularLocation>
        <location evidence="1">Cell membrane</location>
        <topology evidence="1">Multi-pass membrane protein</topology>
    </subcellularLocation>
</comment>
<evidence type="ECO:0000256" key="2">
    <source>
        <dbReference type="ARBA" id="ARBA00022692"/>
    </source>
</evidence>
<dbReference type="PANTHER" id="PTHR43394">
    <property type="entry name" value="ATP-DEPENDENT PERMEASE MDL1, MITOCHONDRIAL"/>
    <property type="match status" value="1"/>
</dbReference>
<dbReference type="OrthoDB" id="4966664at2"/>
<keyword evidence="4 6" id="KW-0472">Membrane</keyword>
<dbReference type="PROSITE" id="PS50929">
    <property type="entry name" value="ABC_TM1F"/>
    <property type="match status" value="1"/>
</dbReference>
<keyword evidence="10" id="KW-1185">Reference proteome</keyword>
<dbReference type="InterPro" id="IPR003439">
    <property type="entry name" value="ABC_transporter-like_ATP-bd"/>
</dbReference>
<evidence type="ECO:0000313" key="9">
    <source>
        <dbReference type="EMBL" id="GEC99286.1"/>
    </source>
</evidence>
<organism evidence="9 10">
    <name type="scientific">Kocuria varians</name>
    <name type="common">Micrococcus varians</name>
    <dbReference type="NCBI Taxonomy" id="1272"/>
    <lineage>
        <taxon>Bacteria</taxon>
        <taxon>Bacillati</taxon>
        <taxon>Actinomycetota</taxon>
        <taxon>Actinomycetes</taxon>
        <taxon>Micrococcales</taxon>
        <taxon>Micrococcaceae</taxon>
        <taxon>Kocuria</taxon>
    </lineage>
</organism>
<feature type="compositionally biased region" description="Basic and acidic residues" evidence="5">
    <location>
        <begin position="441"/>
        <end position="453"/>
    </location>
</feature>
<dbReference type="InterPro" id="IPR017871">
    <property type="entry name" value="ABC_transporter-like_CS"/>
</dbReference>
<keyword evidence="2 6" id="KW-0812">Transmembrane</keyword>
<dbReference type="GO" id="GO:0015421">
    <property type="term" value="F:ABC-type oligopeptide transporter activity"/>
    <property type="evidence" value="ECO:0007669"/>
    <property type="project" value="TreeGrafter"/>
</dbReference>
<name>A0A4Y4D3V4_KOCVA</name>
<feature type="domain" description="ABC transporter" evidence="7">
    <location>
        <begin position="236"/>
        <end position="569"/>
    </location>
</feature>
<evidence type="ECO:0000256" key="5">
    <source>
        <dbReference type="SAM" id="MobiDB-lite"/>
    </source>
</evidence>
<dbReference type="RefSeq" id="WP_068468985.1">
    <property type="nucleotide sequence ID" value="NZ_BJNW01000011.1"/>
</dbReference>
<dbReference type="PROSITE" id="PS50893">
    <property type="entry name" value="ABC_TRANSPORTER_2"/>
    <property type="match status" value="1"/>
</dbReference>
<dbReference type="Gene3D" id="1.20.1560.10">
    <property type="entry name" value="ABC transporter type 1, transmembrane domain"/>
    <property type="match status" value="1"/>
</dbReference>
<dbReference type="GO" id="GO:0016887">
    <property type="term" value="F:ATP hydrolysis activity"/>
    <property type="evidence" value="ECO:0007669"/>
    <property type="project" value="InterPro"/>
</dbReference>
<dbReference type="SUPFAM" id="SSF90123">
    <property type="entry name" value="ABC transporter transmembrane region"/>
    <property type="match status" value="1"/>
</dbReference>
<dbReference type="GO" id="GO:0005886">
    <property type="term" value="C:plasma membrane"/>
    <property type="evidence" value="ECO:0007669"/>
    <property type="project" value="UniProtKB-SubCell"/>
</dbReference>
<comment type="caution">
    <text evidence="9">The sequence shown here is derived from an EMBL/GenBank/DDBJ whole genome shotgun (WGS) entry which is preliminary data.</text>
</comment>
<evidence type="ECO:0000259" key="7">
    <source>
        <dbReference type="PROSITE" id="PS50893"/>
    </source>
</evidence>
<dbReference type="SUPFAM" id="SSF52540">
    <property type="entry name" value="P-loop containing nucleoside triphosphate hydrolases"/>
    <property type="match status" value="1"/>
</dbReference>
<proteinExistence type="predicted"/>
<dbReference type="Proteomes" id="UP000315730">
    <property type="component" value="Unassembled WGS sequence"/>
</dbReference>
<feature type="transmembrane region" description="Helical" evidence="6">
    <location>
        <begin position="153"/>
        <end position="173"/>
    </location>
</feature>
<dbReference type="AlphaFoldDB" id="A0A4Y4D3V4"/>
<evidence type="ECO:0000256" key="4">
    <source>
        <dbReference type="ARBA" id="ARBA00023136"/>
    </source>
</evidence>
<dbReference type="STRING" id="1272.GCA_900014985_01303"/>
<keyword evidence="3 6" id="KW-1133">Transmembrane helix</keyword>
<dbReference type="InterPro" id="IPR011527">
    <property type="entry name" value="ABC1_TM_dom"/>
</dbReference>
<protein>
    <submittedName>
        <fullName evidence="9">ABC transporter ATPase</fullName>
    </submittedName>
</protein>
<feature type="compositionally biased region" description="Basic and acidic residues" evidence="5">
    <location>
        <begin position="541"/>
        <end position="583"/>
    </location>
</feature>
<dbReference type="EMBL" id="BJNW01000011">
    <property type="protein sequence ID" value="GEC99286.1"/>
    <property type="molecule type" value="Genomic_DNA"/>
</dbReference>
<dbReference type="Gene3D" id="3.40.50.300">
    <property type="entry name" value="P-loop containing nucleotide triphosphate hydrolases"/>
    <property type="match status" value="1"/>
</dbReference>
<dbReference type="InterPro" id="IPR027417">
    <property type="entry name" value="P-loop_NTPase"/>
</dbReference>
<dbReference type="PROSITE" id="PS00211">
    <property type="entry name" value="ABC_TRANSPORTER_1"/>
    <property type="match status" value="1"/>
</dbReference>
<feature type="transmembrane region" description="Helical" evidence="6">
    <location>
        <begin position="179"/>
        <end position="199"/>
    </location>
</feature>
<evidence type="ECO:0000256" key="6">
    <source>
        <dbReference type="SAM" id="Phobius"/>
    </source>
</evidence>
<evidence type="ECO:0000313" key="10">
    <source>
        <dbReference type="Proteomes" id="UP000315730"/>
    </source>
</evidence>
<evidence type="ECO:0000259" key="8">
    <source>
        <dbReference type="PROSITE" id="PS50929"/>
    </source>
</evidence>
<sequence length="599" mass="62397">MRTLLEPPVDEDRRTYLSITQDTTPAGLVGQVLRSRPGLTVGAAMLAVTHQLGEVLVPVVVGRALDGPIAAGDARGTVLVVLLLAVVFAVLSFSYRIGGRMGHAAMSYVEHELRMRVTDTLTRPEGSGGRARTTGDLMTVAGTDASAVARTKLLAFLPVGELAAVVVGGAVLVTVWWPLGVGVLVGAAVTAFVADRLAAPLAARQHRAQETAGAAADSAVDHLTGLRVVAGLGAGREAARRYRSTSHTALRAALTANVSRGMLSAVTQLAGGVFVVLTAVVAMQQTMVGRLSVGDLVVVVAVSQLLVDPMTVLGRNVGVVWATGLASARRVLAVLQAPPREHHDPEDDDAALLPGASELLVVDAPAAAKPALLDLLAGPRRITAHENALAASGDDHVFDAPVHRNVGFDHAPAETVERCLDVAQCREFLDPVTPASGPTTADHDRTQEPEDRSTSTGEAGRHLSGGQRQRVVLARALAADAPLLVLDEPTSALDTVTEVTVAQAVAAHRSGSATVVFTASEVWHALADRVVTVPATETECTHENGAHEHQAHEDRTPENRMHEDRAHENSAGENAAHRTDGPHPVRPATAGASSSEAAR</sequence>
<evidence type="ECO:0000256" key="3">
    <source>
        <dbReference type="ARBA" id="ARBA00022989"/>
    </source>
</evidence>
<reference evidence="9 10" key="1">
    <citation type="submission" date="2019-06" db="EMBL/GenBank/DDBJ databases">
        <title>Whole genome shotgun sequence of Kocuria varians NBRC 15358.</title>
        <authorList>
            <person name="Hosoyama A."/>
            <person name="Uohara A."/>
            <person name="Ohji S."/>
            <person name="Ichikawa N."/>
        </authorList>
    </citation>
    <scope>NUCLEOTIDE SEQUENCE [LARGE SCALE GENOMIC DNA]</scope>
    <source>
        <strain evidence="9 10">NBRC 15358</strain>
    </source>
</reference>
<evidence type="ECO:0000256" key="1">
    <source>
        <dbReference type="ARBA" id="ARBA00004651"/>
    </source>
</evidence>
<dbReference type="InterPro" id="IPR036640">
    <property type="entry name" value="ABC1_TM_sf"/>
</dbReference>
<accession>A0A4Y4D3V4</accession>
<gene>
    <name evidence="9" type="ORF">KVA01_14410</name>
</gene>
<dbReference type="Pfam" id="PF00664">
    <property type="entry name" value="ABC_membrane"/>
    <property type="match status" value="1"/>
</dbReference>